<evidence type="ECO:0000259" key="1">
    <source>
        <dbReference type="PROSITE" id="PS50853"/>
    </source>
</evidence>
<dbReference type="EMBL" id="VCDN01000087">
    <property type="protein sequence ID" value="MDX7988976.1"/>
    <property type="molecule type" value="Genomic_DNA"/>
</dbReference>
<dbReference type="Proteomes" id="UP001271890">
    <property type="component" value="Unassembled WGS sequence"/>
</dbReference>
<accession>A0ABU4SE27</accession>
<sequence length="146" mass="16579">LLFGIRLDWDFADPTGVLLKTEINYSKNGKDDNTLQSADISYPQRTHTLQGLAAGEKLYFRARLVDKSGNTSEWTAWVSGTASNDTRWIVEASQDHFLDAETGRHIQKQLDEQARADVRHKQAIAENVQAIERLSGILKELKQRIR</sequence>
<feature type="domain" description="Fibronectin type-III" evidence="1">
    <location>
        <begin position="1"/>
        <end position="85"/>
    </location>
</feature>
<proteinExistence type="predicted"/>
<dbReference type="InterPro" id="IPR013783">
    <property type="entry name" value="Ig-like_fold"/>
</dbReference>
<organism evidence="2 3">
    <name type="scientific">Xenorhabdus santafensis</name>
    <dbReference type="NCBI Taxonomy" id="2582833"/>
    <lineage>
        <taxon>Bacteria</taxon>
        <taxon>Pseudomonadati</taxon>
        <taxon>Pseudomonadota</taxon>
        <taxon>Gammaproteobacteria</taxon>
        <taxon>Enterobacterales</taxon>
        <taxon>Morganellaceae</taxon>
        <taxon>Xenorhabdus</taxon>
    </lineage>
</organism>
<dbReference type="PANTHER" id="PTHR36251:SF2">
    <property type="entry name" value="GIFSY-2 PROPHAGE HOST SPECIFICITY PROTEIN J, PHAGE LAMBDA"/>
    <property type="match status" value="1"/>
</dbReference>
<dbReference type="PANTHER" id="PTHR36251">
    <property type="entry name" value="FELS-1 PROPHAGE HOST SPECIFICITY PROTEIN-RELATED"/>
    <property type="match status" value="1"/>
</dbReference>
<name>A0ABU4SE27_9GAMM</name>
<evidence type="ECO:0000313" key="3">
    <source>
        <dbReference type="Proteomes" id="UP001271890"/>
    </source>
</evidence>
<comment type="caution">
    <text evidence="2">The sequence shown here is derived from an EMBL/GenBank/DDBJ whole genome shotgun (WGS) entry which is preliminary data.</text>
</comment>
<dbReference type="PROSITE" id="PS50853">
    <property type="entry name" value="FN3"/>
    <property type="match status" value="1"/>
</dbReference>
<feature type="non-terminal residue" evidence="2">
    <location>
        <position position="1"/>
    </location>
</feature>
<dbReference type="InterPro" id="IPR003961">
    <property type="entry name" value="FN3_dom"/>
</dbReference>
<gene>
    <name evidence="2" type="ORF">FE392_16920</name>
</gene>
<evidence type="ECO:0000313" key="2">
    <source>
        <dbReference type="EMBL" id="MDX7988976.1"/>
    </source>
</evidence>
<dbReference type="Gene3D" id="2.60.40.10">
    <property type="entry name" value="Immunoglobulins"/>
    <property type="match status" value="1"/>
</dbReference>
<reference evidence="3" key="1">
    <citation type="journal article" date="2024" name="Toxins">
        <title>Genome Sequence Analysis of Native Xenorhabdus Strains Isolated from Entomopathogenic Nematodes in Argentina.</title>
        <authorList>
            <person name="Palma L."/>
            <person name="Frizzo L."/>
            <person name="Kaiser S."/>
            <person name="Berry C."/>
            <person name="Caballero P."/>
            <person name="Bode H.B."/>
            <person name="Del Valle E.E."/>
        </authorList>
    </citation>
    <scope>NUCLEOTIDE SEQUENCE [LARGE SCALE GENOMIC DNA]</scope>
    <source>
        <strain evidence="3">12</strain>
    </source>
</reference>
<keyword evidence="3" id="KW-1185">Reference proteome</keyword>
<dbReference type="InterPro" id="IPR053171">
    <property type="entry name" value="Viral_Tip_Attach_Protein"/>
</dbReference>
<protein>
    <submittedName>
        <fullName evidence="2">Host specificity protein J</fullName>
    </submittedName>
</protein>